<dbReference type="InterPro" id="IPR014718">
    <property type="entry name" value="GH-type_carb-bd"/>
</dbReference>
<dbReference type="Gene3D" id="2.70.98.10">
    <property type="match status" value="1"/>
</dbReference>
<dbReference type="PANTHER" id="PTHR10091:SF0">
    <property type="entry name" value="GALACTOSE MUTAROTASE"/>
    <property type="match status" value="1"/>
</dbReference>
<accession>A0A6A6PPA1</accession>
<sequence>MPTPAPPTTFKFLPQGALIQEFNVAGHNIVLGYPTPASYQHPAVPFFGETIGRVANRISKAQIDGLNGRSYQLAANNGPNTLHGGGKGWGKQTFEGPTGVERDGREAMLFRYLSRDGEEGFPGAVELRVWYFPEIVKEDGVEKTSLELEYEVEMVGDADEGVEETVVSVTNHSYFNISNGPTIEGTRAILHTNSYQIIDDDSIPTGEIGQYPGISAGEEFVLGAQDPDPDHCFIVDANEDPSSIPLDTRKQPLRKLCEFYHPDTKLHLEALSTEPAFQFYAGRYIDVPELDGKPARGRRAGMCIEASRYINAANEDRWRSQVVVKRGQVWGSRTVYRAW</sequence>
<proteinExistence type="predicted"/>
<dbReference type="Pfam" id="PF01263">
    <property type="entry name" value="Aldose_epim"/>
    <property type="match status" value="1"/>
</dbReference>
<dbReference type="EMBL" id="MU001637">
    <property type="protein sequence ID" value="KAF2481909.1"/>
    <property type="molecule type" value="Genomic_DNA"/>
</dbReference>
<dbReference type="SUPFAM" id="SSF74650">
    <property type="entry name" value="Galactose mutarotase-like"/>
    <property type="match status" value="1"/>
</dbReference>
<dbReference type="AlphaFoldDB" id="A0A6A6PPA1"/>
<gene>
    <name evidence="2" type="ORF">BDY17DRAFT_253451</name>
</gene>
<dbReference type="OrthoDB" id="274691at2759"/>
<dbReference type="RefSeq" id="XP_033588479.1">
    <property type="nucleotide sequence ID" value="XM_033731341.1"/>
</dbReference>
<keyword evidence="3" id="KW-1185">Reference proteome</keyword>
<dbReference type="InterPro" id="IPR011013">
    <property type="entry name" value="Gal_mutarotase_sf_dom"/>
</dbReference>
<dbReference type="Proteomes" id="UP000799767">
    <property type="component" value="Unassembled WGS sequence"/>
</dbReference>
<evidence type="ECO:0000256" key="1">
    <source>
        <dbReference type="SAM" id="MobiDB-lite"/>
    </source>
</evidence>
<dbReference type="PANTHER" id="PTHR10091">
    <property type="entry name" value="ALDOSE-1-EPIMERASE"/>
    <property type="match status" value="1"/>
</dbReference>
<organism evidence="2 3">
    <name type="scientific">Neohortaea acidophila</name>
    <dbReference type="NCBI Taxonomy" id="245834"/>
    <lineage>
        <taxon>Eukaryota</taxon>
        <taxon>Fungi</taxon>
        <taxon>Dikarya</taxon>
        <taxon>Ascomycota</taxon>
        <taxon>Pezizomycotina</taxon>
        <taxon>Dothideomycetes</taxon>
        <taxon>Dothideomycetidae</taxon>
        <taxon>Mycosphaerellales</taxon>
        <taxon>Teratosphaeriaceae</taxon>
        <taxon>Neohortaea</taxon>
    </lineage>
</organism>
<evidence type="ECO:0000313" key="2">
    <source>
        <dbReference type="EMBL" id="KAF2481909.1"/>
    </source>
</evidence>
<dbReference type="GO" id="GO:0030246">
    <property type="term" value="F:carbohydrate binding"/>
    <property type="evidence" value="ECO:0007669"/>
    <property type="project" value="InterPro"/>
</dbReference>
<dbReference type="GO" id="GO:0033499">
    <property type="term" value="P:galactose catabolic process via UDP-galactose, Leloir pathway"/>
    <property type="evidence" value="ECO:0007669"/>
    <property type="project" value="TreeGrafter"/>
</dbReference>
<dbReference type="GeneID" id="54472343"/>
<evidence type="ECO:0000313" key="3">
    <source>
        <dbReference type="Proteomes" id="UP000799767"/>
    </source>
</evidence>
<reference evidence="2" key="1">
    <citation type="journal article" date="2020" name="Stud. Mycol.">
        <title>101 Dothideomycetes genomes: a test case for predicting lifestyles and emergence of pathogens.</title>
        <authorList>
            <person name="Haridas S."/>
            <person name="Albert R."/>
            <person name="Binder M."/>
            <person name="Bloem J."/>
            <person name="Labutti K."/>
            <person name="Salamov A."/>
            <person name="Andreopoulos B."/>
            <person name="Baker S."/>
            <person name="Barry K."/>
            <person name="Bills G."/>
            <person name="Bluhm B."/>
            <person name="Cannon C."/>
            <person name="Castanera R."/>
            <person name="Culley D."/>
            <person name="Daum C."/>
            <person name="Ezra D."/>
            <person name="Gonzalez J."/>
            <person name="Henrissat B."/>
            <person name="Kuo A."/>
            <person name="Liang C."/>
            <person name="Lipzen A."/>
            <person name="Lutzoni F."/>
            <person name="Magnuson J."/>
            <person name="Mondo S."/>
            <person name="Nolan M."/>
            <person name="Ohm R."/>
            <person name="Pangilinan J."/>
            <person name="Park H.-J."/>
            <person name="Ramirez L."/>
            <person name="Alfaro M."/>
            <person name="Sun H."/>
            <person name="Tritt A."/>
            <person name="Yoshinaga Y."/>
            <person name="Zwiers L.-H."/>
            <person name="Turgeon B."/>
            <person name="Goodwin S."/>
            <person name="Spatafora J."/>
            <person name="Crous P."/>
            <person name="Grigoriev I."/>
        </authorList>
    </citation>
    <scope>NUCLEOTIDE SEQUENCE</scope>
    <source>
        <strain evidence="2">CBS 113389</strain>
    </source>
</reference>
<protein>
    <submittedName>
        <fullName evidence="2">Aldose 1-epimerase</fullName>
    </submittedName>
</protein>
<dbReference type="InterPro" id="IPR018052">
    <property type="entry name" value="Ald1_epimerase_CS"/>
</dbReference>
<name>A0A6A6PPA1_9PEZI</name>
<dbReference type="GO" id="GO:0004034">
    <property type="term" value="F:aldose 1-epimerase activity"/>
    <property type="evidence" value="ECO:0007669"/>
    <property type="project" value="TreeGrafter"/>
</dbReference>
<dbReference type="GO" id="GO:0006006">
    <property type="term" value="P:glucose metabolic process"/>
    <property type="evidence" value="ECO:0007669"/>
    <property type="project" value="TreeGrafter"/>
</dbReference>
<dbReference type="PROSITE" id="PS00545">
    <property type="entry name" value="ALDOSE_1_EPIMERASE"/>
    <property type="match status" value="1"/>
</dbReference>
<feature type="region of interest" description="Disordered" evidence="1">
    <location>
        <begin position="77"/>
        <end position="100"/>
    </location>
</feature>
<dbReference type="InterPro" id="IPR008183">
    <property type="entry name" value="Aldose_1/G6P_1-epimerase"/>
</dbReference>